<proteinExistence type="predicted"/>
<dbReference type="Gene3D" id="2.60.120.620">
    <property type="entry name" value="q2cbj1_9rhob like domain"/>
    <property type="match status" value="1"/>
</dbReference>
<keyword evidence="1" id="KW-0223">Dioxygenase</keyword>
<dbReference type="EMBL" id="CP023741">
    <property type="protein sequence ID" value="ATI80656.1"/>
    <property type="molecule type" value="Genomic_DNA"/>
</dbReference>
<dbReference type="RefSeq" id="WP_097383781.1">
    <property type="nucleotide sequence ID" value="NZ_CP023741.1"/>
</dbReference>
<dbReference type="GO" id="GO:0016706">
    <property type="term" value="F:2-oxoglutarate-dependent dioxygenase activity"/>
    <property type="evidence" value="ECO:0007669"/>
    <property type="project" value="UniProtKB-ARBA"/>
</dbReference>
<gene>
    <name evidence="1" type="ORF">A6768_12090</name>
</gene>
<dbReference type="InterPro" id="IPR008775">
    <property type="entry name" value="Phytyl_CoA_dOase-like"/>
</dbReference>
<reference evidence="1 2" key="1">
    <citation type="submission" date="2017-10" db="EMBL/GenBank/DDBJ databases">
        <title>Sphingobium yanoikuyae S72.</title>
        <authorList>
            <person name="Sanchez E."/>
            <person name="Bustos P."/>
            <person name="Mendoza P."/>
            <person name="Guo X."/>
            <person name="Mendoza A."/>
        </authorList>
    </citation>
    <scope>NUCLEOTIDE SEQUENCE [LARGE SCALE GENOMIC DNA]</scope>
    <source>
        <strain evidence="1 2">S72</strain>
    </source>
</reference>
<name>A0A291MZZ6_SPHYA</name>
<organism evidence="1 2">
    <name type="scientific">Sphingobium yanoikuyae</name>
    <name type="common">Sphingomonas yanoikuyae</name>
    <dbReference type="NCBI Taxonomy" id="13690"/>
    <lineage>
        <taxon>Bacteria</taxon>
        <taxon>Pseudomonadati</taxon>
        <taxon>Pseudomonadota</taxon>
        <taxon>Alphaproteobacteria</taxon>
        <taxon>Sphingomonadales</taxon>
        <taxon>Sphingomonadaceae</taxon>
        <taxon>Sphingobium</taxon>
    </lineage>
</organism>
<dbReference type="SUPFAM" id="SSF51197">
    <property type="entry name" value="Clavaminate synthase-like"/>
    <property type="match status" value="1"/>
</dbReference>
<dbReference type="AlphaFoldDB" id="A0A291MZZ6"/>
<keyword evidence="1" id="KW-0560">Oxidoreductase</keyword>
<sequence length="333" mass="37441">MTMITSRFADTLPMRELTVSNHLLDDRAALDAAWERDGYWFFRDVLDKGAIGRVRDVYLDVLVELGLVDPNRRDAALHNGASLDDFPIRNDGTPGTDPLMARYPRDQFVAEPAIRAFFTRLFGDEPFWVPNTEYHALPPRPDKVGKRFNFIHCDGPNNKGLPLRICWIPLVTIEEETGGLALAEGMHRPRMDDFPRPPQGIADDVIPPEAWRRTIYQPGDLLMFSLETPHSGLANRSDRHFRLSMDIRGMPKSGNVPMVGTVAAIDACAITIAAEDGAMRTFRIDEDTFCRITRGRMTGMPLKLEEIAQMVKVGDPVYVASDHGTATFIRPQH</sequence>
<dbReference type="Pfam" id="PF05721">
    <property type="entry name" value="PhyH"/>
    <property type="match status" value="1"/>
</dbReference>
<dbReference type="KEGG" id="sya:A6768_12090"/>
<protein>
    <submittedName>
        <fullName evidence="1">Phytanoyl-CoA dioxygenase</fullName>
    </submittedName>
</protein>
<accession>A0A291MZZ6</accession>
<evidence type="ECO:0000313" key="2">
    <source>
        <dbReference type="Proteomes" id="UP000219422"/>
    </source>
</evidence>
<dbReference type="Proteomes" id="UP000219422">
    <property type="component" value="Chromosome"/>
</dbReference>
<dbReference type="GeneID" id="57777568"/>
<evidence type="ECO:0000313" key="1">
    <source>
        <dbReference type="EMBL" id="ATI80656.1"/>
    </source>
</evidence>